<feature type="compositionally biased region" description="Polar residues" evidence="1">
    <location>
        <begin position="264"/>
        <end position="288"/>
    </location>
</feature>
<evidence type="ECO:0000313" key="4">
    <source>
        <dbReference type="Proteomes" id="UP001498398"/>
    </source>
</evidence>
<feature type="region of interest" description="Disordered" evidence="1">
    <location>
        <begin position="236"/>
        <end position="325"/>
    </location>
</feature>
<gene>
    <name evidence="3" type="ORF">VKT23_009817</name>
    <name evidence="2" type="ORF">VKT23_019009</name>
</gene>
<organism evidence="3 4">
    <name type="scientific">Marasmiellus scandens</name>
    <dbReference type="NCBI Taxonomy" id="2682957"/>
    <lineage>
        <taxon>Eukaryota</taxon>
        <taxon>Fungi</taxon>
        <taxon>Dikarya</taxon>
        <taxon>Basidiomycota</taxon>
        <taxon>Agaricomycotina</taxon>
        <taxon>Agaricomycetes</taxon>
        <taxon>Agaricomycetidae</taxon>
        <taxon>Agaricales</taxon>
        <taxon>Marasmiineae</taxon>
        <taxon>Omphalotaceae</taxon>
        <taxon>Marasmiellus</taxon>
    </lineage>
</organism>
<feature type="compositionally biased region" description="Low complexity" evidence="1">
    <location>
        <begin position="310"/>
        <end position="321"/>
    </location>
</feature>
<feature type="compositionally biased region" description="Polar residues" evidence="1">
    <location>
        <begin position="531"/>
        <end position="544"/>
    </location>
</feature>
<reference evidence="3 4" key="1">
    <citation type="submission" date="2024-01" db="EMBL/GenBank/DDBJ databases">
        <title>A draft genome for the cacao thread blight pathogen Marasmiellus scandens.</title>
        <authorList>
            <person name="Baruah I.K."/>
            <person name="Leung J."/>
            <person name="Bukari Y."/>
            <person name="Amoako-Attah I."/>
            <person name="Meinhardt L.W."/>
            <person name="Bailey B.A."/>
            <person name="Cohen S.P."/>
        </authorList>
    </citation>
    <scope>NUCLEOTIDE SEQUENCE [LARGE SCALE GENOMIC DNA]</scope>
    <source>
        <strain evidence="3 4">GH-19</strain>
    </source>
</reference>
<feature type="compositionally biased region" description="Polar residues" evidence="1">
    <location>
        <begin position="206"/>
        <end position="215"/>
    </location>
</feature>
<dbReference type="EMBL" id="JBANRG010000091">
    <property type="protein sequence ID" value="KAK7436754.1"/>
    <property type="molecule type" value="Genomic_DNA"/>
</dbReference>
<comment type="caution">
    <text evidence="3">The sequence shown here is derived from an EMBL/GenBank/DDBJ whole genome shotgun (WGS) entry which is preliminary data.</text>
</comment>
<sequence>MSFSEYPMRFTTQQSNNHWGRMSVLRDVGIKPAAVRMPLGETRSFGRSNHPIPFTVTSNYNDKPLRVLSPQPDNSLGRTIVDQNAAPGESLRFKPGNATLCEGTREQPTFWFGSIPPSSPLPGKLPAEFGAVGRGELQAEQRSPSAKNSSLLARFFPNLQNHTNEQDEQKNKQSLGKGQPHMTGLQFLNLCGSLSDSPDQPRAKSNFRSASSTPHMSGEQFVNLFKAASNETLSFDETESVANGRPITEHGYPSQAVYPKEDNSPTSSVWSQNSITECGTASEGYSSEQGRDWMSDTTPTTIGDQSPTFSISNSSVCDSVSTNPDPQYTELSLKIHRELILLAIRRMRMTNPEIFGHLPKLPSQTILQPYHHIAPTRHPFLPPHSNANPALDFPCDTFPSVPTKVHQLLSPDCPLLVQPPPFIPLPLPPLLPQVHEQVPRDLGEFLPFRPAVDNQIHSPFNTPRRVDPIQGRIYADVPDYLIALEFRAEDTHGDDSAPVLSDQPDLNSQNHYLRMAEGNYAPSQESLAVTNRSETPSDMACQSETESDDDKIEDNSYIVTDLLGVKAERERELEQKKTQAREWLEEFCPTIPSHSVRSIDSDKEDSDDEIEVVVGTEPIGPSFSLAAFKAKEQQLKKEREVKKEIVQKRDRELAALEAAQMSTVLSGY</sequence>
<evidence type="ECO:0000313" key="2">
    <source>
        <dbReference type="EMBL" id="KAK7436754.1"/>
    </source>
</evidence>
<keyword evidence="4" id="KW-1185">Reference proteome</keyword>
<evidence type="ECO:0000313" key="3">
    <source>
        <dbReference type="EMBL" id="KAK7458809.1"/>
    </source>
</evidence>
<feature type="compositionally biased region" description="Polar residues" evidence="1">
    <location>
        <begin position="295"/>
        <end position="309"/>
    </location>
</feature>
<name>A0ABR1JFV3_9AGAR</name>
<dbReference type="EMBL" id="JBANRG010000017">
    <property type="protein sequence ID" value="KAK7458809.1"/>
    <property type="molecule type" value="Genomic_DNA"/>
</dbReference>
<feature type="region of interest" description="Disordered" evidence="1">
    <location>
        <begin position="161"/>
        <end position="215"/>
    </location>
</feature>
<feature type="region of interest" description="Disordered" evidence="1">
    <location>
        <begin position="531"/>
        <end position="550"/>
    </location>
</feature>
<proteinExistence type="predicted"/>
<protein>
    <submittedName>
        <fullName evidence="3">Uncharacterized protein</fullName>
    </submittedName>
</protein>
<accession>A0ABR1JFV3</accession>
<evidence type="ECO:0000256" key="1">
    <source>
        <dbReference type="SAM" id="MobiDB-lite"/>
    </source>
</evidence>
<dbReference type="Proteomes" id="UP001498398">
    <property type="component" value="Unassembled WGS sequence"/>
</dbReference>